<reference evidence="1" key="2">
    <citation type="journal article" date="2015" name="Data Brief">
        <title>Shoot transcriptome of the giant reed, Arundo donax.</title>
        <authorList>
            <person name="Barrero R.A."/>
            <person name="Guerrero F.D."/>
            <person name="Moolhuijzen P."/>
            <person name="Goolsby J.A."/>
            <person name="Tidwell J."/>
            <person name="Bellgard S.E."/>
            <person name="Bellgard M.I."/>
        </authorList>
    </citation>
    <scope>NUCLEOTIDE SEQUENCE</scope>
    <source>
        <tissue evidence="1">Shoot tissue taken approximately 20 cm above the soil surface</tissue>
    </source>
</reference>
<name>A0A0A9HN71_ARUDO</name>
<proteinExistence type="predicted"/>
<protein>
    <submittedName>
        <fullName evidence="1">Uncharacterized protein</fullName>
    </submittedName>
</protein>
<dbReference type="AlphaFoldDB" id="A0A0A9HN71"/>
<evidence type="ECO:0000313" key="1">
    <source>
        <dbReference type="EMBL" id="JAE34348.1"/>
    </source>
</evidence>
<organism evidence="1">
    <name type="scientific">Arundo donax</name>
    <name type="common">Giant reed</name>
    <name type="synonym">Donax arundinaceus</name>
    <dbReference type="NCBI Taxonomy" id="35708"/>
    <lineage>
        <taxon>Eukaryota</taxon>
        <taxon>Viridiplantae</taxon>
        <taxon>Streptophyta</taxon>
        <taxon>Embryophyta</taxon>
        <taxon>Tracheophyta</taxon>
        <taxon>Spermatophyta</taxon>
        <taxon>Magnoliopsida</taxon>
        <taxon>Liliopsida</taxon>
        <taxon>Poales</taxon>
        <taxon>Poaceae</taxon>
        <taxon>PACMAD clade</taxon>
        <taxon>Arundinoideae</taxon>
        <taxon>Arundineae</taxon>
        <taxon>Arundo</taxon>
    </lineage>
</organism>
<sequence>MPHFFPKISRRTAYLVLRRKVCHIRISCLIDIKIIILEINPDVTKKSRSGFKNVGFDRILPFSSVDFTKIMYVVYKKLSKPPKVQHVAAFPLPT</sequence>
<accession>A0A0A9HN71</accession>
<dbReference type="EMBL" id="GBRH01163548">
    <property type="protein sequence ID" value="JAE34348.1"/>
    <property type="molecule type" value="Transcribed_RNA"/>
</dbReference>
<reference evidence="1" key="1">
    <citation type="submission" date="2014-09" db="EMBL/GenBank/DDBJ databases">
        <authorList>
            <person name="Magalhaes I.L.F."/>
            <person name="Oliveira U."/>
            <person name="Santos F.R."/>
            <person name="Vidigal T.H.D.A."/>
            <person name="Brescovit A.D."/>
            <person name="Santos A.J."/>
        </authorList>
    </citation>
    <scope>NUCLEOTIDE SEQUENCE</scope>
    <source>
        <tissue evidence="1">Shoot tissue taken approximately 20 cm above the soil surface</tissue>
    </source>
</reference>